<dbReference type="GO" id="GO:0043138">
    <property type="term" value="F:3'-5' DNA helicase activity"/>
    <property type="evidence" value="ECO:0007669"/>
    <property type="project" value="UniProtKB-EC"/>
</dbReference>
<evidence type="ECO:0000256" key="9">
    <source>
        <dbReference type="ARBA" id="ARBA00023204"/>
    </source>
</evidence>
<dbReference type="InterPro" id="IPR011604">
    <property type="entry name" value="PDDEXK-like_dom_sf"/>
</dbReference>
<dbReference type="Pfam" id="PF00580">
    <property type="entry name" value="UvrD-helicase"/>
    <property type="match status" value="1"/>
</dbReference>
<evidence type="ECO:0000313" key="19">
    <source>
        <dbReference type="Proteomes" id="UP000317214"/>
    </source>
</evidence>
<dbReference type="EMBL" id="CP032485">
    <property type="protein sequence ID" value="QDH25178.1"/>
    <property type="molecule type" value="Genomic_DNA"/>
</dbReference>
<keyword evidence="7 15" id="KW-0067">ATP-binding</keyword>
<evidence type="ECO:0000313" key="18">
    <source>
        <dbReference type="EMBL" id="QDH25178.1"/>
    </source>
</evidence>
<protein>
    <recommendedName>
        <fullName evidence="12">DNA 3'-5' helicase</fullName>
        <ecNumber evidence="12">5.6.2.4</ecNumber>
    </recommendedName>
    <alternativeName>
        <fullName evidence="13">DNA 3'-5' helicase II</fullName>
    </alternativeName>
</protein>
<keyword evidence="4 15" id="KW-0378">Hydrolase</keyword>
<feature type="binding site" evidence="15">
    <location>
        <begin position="39"/>
        <end position="46"/>
    </location>
    <ligand>
        <name>ATP</name>
        <dbReference type="ChEBI" id="CHEBI:30616"/>
    </ligand>
</feature>
<keyword evidence="3" id="KW-0227">DNA damage</keyword>
<evidence type="ECO:0000256" key="15">
    <source>
        <dbReference type="PROSITE-ProRule" id="PRU00560"/>
    </source>
</evidence>
<keyword evidence="9" id="KW-0234">DNA repair</keyword>
<dbReference type="InterPro" id="IPR011335">
    <property type="entry name" value="Restrct_endonuc-II-like"/>
</dbReference>
<dbReference type="PROSITE" id="PS51217">
    <property type="entry name" value="UVRD_HELICASE_CTER"/>
    <property type="match status" value="1"/>
</dbReference>
<feature type="domain" description="UvrD-like helicase ATP-binding" evidence="16">
    <location>
        <begin position="18"/>
        <end position="509"/>
    </location>
</feature>
<reference evidence="18 19" key="1">
    <citation type="submission" date="2018-09" db="EMBL/GenBank/DDBJ databases">
        <title>The complete genome sequence of Neokomagataea tanensis NBRC 106556(T).</title>
        <authorList>
            <person name="Chua K.-O."/>
            <person name="See-Too W.-S."/>
            <person name="Hong K.-W."/>
            <person name="Yin W.-F."/>
            <person name="Chan K.-G."/>
        </authorList>
    </citation>
    <scope>NUCLEOTIDE SEQUENCE [LARGE SCALE GENOMIC DNA]</scope>
    <source>
        <strain evidence="19">AH13 \ NBRC 106556</strain>
    </source>
</reference>
<comment type="catalytic activity">
    <reaction evidence="11">
        <text>Couples ATP hydrolysis with the unwinding of duplex DNA by translocating in the 3'-5' direction.</text>
        <dbReference type="EC" id="5.6.2.4"/>
    </reaction>
</comment>
<name>A0A4Y6V8H6_9PROT</name>
<evidence type="ECO:0000256" key="13">
    <source>
        <dbReference type="ARBA" id="ARBA00034923"/>
    </source>
</evidence>
<dbReference type="EC" id="5.6.2.4" evidence="12"/>
<dbReference type="GO" id="GO:0004527">
    <property type="term" value="F:exonuclease activity"/>
    <property type="evidence" value="ECO:0007669"/>
    <property type="project" value="UniProtKB-KW"/>
</dbReference>
<dbReference type="Gene3D" id="1.10.486.10">
    <property type="entry name" value="PCRA, domain 4"/>
    <property type="match status" value="1"/>
</dbReference>
<dbReference type="KEGG" id="ntn:D5366_08105"/>
<dbReference type="PANTHER" id="PTHR11070:SF2">
    <property type="entry name" value="ATP-DEPENDENT DNA HELICASE SRS2"/>
    <property type="match status" value="1"/>
</dbReference>
<feature type="domain" description="UvrD-like helicase C-terminal" evidence="17">
    <location>
        <begin position="520"/>
        <end position="825"/>
    </location>
</feature>
<keyword evidence="10" id="KW-0413">Isomerase</keyword>
<dbReference type="SUPFAM" id="SSF52540">
    <property type="entry name" value="P-loop containing nucleoside triphosphate hydrolases"/>
    <property type="match status" value="1"/>
</dbReference>
<proteinExistence type="predicted"/>
<dbReference type="AlphaFoldDB" id="A0A4Y6V8H6"/>
<keyword evidence="19" id="KW-1185">Reference proteome</keyword>
<dbReference type="Pfam" id="PF13361">
    <property type="entry name" value="UvrD_C"/>
    <property type="match status" value="1"/>
</dbReference>
<dbReference type="Proteomes" id="UP000317214">
    <property type="component" value="Chromosome"/>
</dbReference>
<keyword evidence="8" id="KW-0238">DNA-binding</keyword>
<sequence length="1211" mass="132370">MSDFNTGSTAAYSAEEAKAQANRTQSLASDPLASVFVSASAGSGKTKLLIDRLLRLMLPLEMVCPDGETRLVEGANPARIVCLTYTKAAAAEMAHRLQAKLGKWVSLSDAALGKELSALSVPDIFETRAAARGLFLKVLDLPGGLRIETIHAFCQSLLRRFPLEASIDPYFDLMEETDTRLALRSAMEDESARSPQSITELVGKVAPDTFFTTLRALSDSGARLGPLLERCAVQPALLKRFYEETLGARADELNALEAEITNSPYEGVLKEKLIAIHDVATPAARKIIDGILASLGRVPEERSAVEWASFFLTKNGTVKKSSGIAGKAVREAEPRLPEYLDNEGERILALQERMRAAVLAAVNTTLMSLTVPILQNFREGKAARGLVDYGDLIRETRKLLDDPGAAWVLYKLDGGIDHLLLDEVQDNSGLQWEIAGMLTSEFFAGEGGRERALRPRTVFAVGDYKQSIFGFQGADPGQFHAWRKEFAQRVRNAGLLWRDPDLNVSFRSVAPVLTLVDAVFAQPDAAKGLLETDGGALKPHIPARSGEGGRVEIWPLVPVATEEDDVDAHSPWEPPSRNYGQRSAPQRLADSLGVWIAEQIGRSPQPGKPPLRAGDILILVPRRSEFLRSLIRSLKGNKVPVATLVSVGLTETVAVRDLMTLCAALLLPQDDLTLASVLTSPLGGVTDASLMALATQDGSRHVLGKGGRPLWTVLRERHAERQDWSRAWEMLAGLYTRVDYATPYRLLSEALGQYGGRARLLHRLGEEAAEPVDELLTAALRYEGLHPPSLQGFLHWLEASAKEVKREPESGGDAVRVMTVHGSKGLQARLVVMPDTVSNSLKNETLFWTEAAPLTNEPVELPVVVPAKKLNISATTALSDKEKERAQAERNRLLYVALTRASDWLVICGASTKKSLSETSWYAQCQAGFDALGDVVREEVFDLPWEGQRRVIEEFASVGGAAVSASSSKGEVREGPQLPVWMGQAPDWTAIPAASEDALTRPLAPSRPDGAEFGPKVAVRSPLEQLAHRKKTLSRVELVQARRQAMRRGTMIHKLLQLLPDVPVEERGLIAHRWLSRAALGLAEDEVLAITQQVQSILEHPALTPLFRSGSRAEQPISGLSQGRVVLGQVDRLHVSDRDVWLCDYKTNRLPPSKAERTPIAYVRQMAAYRDVLSQLYPNAQIHCLLVWTEGPQVHLLSPAMLDAAEKVGLA</sequence>
<keyword evidence="2 15" id="KW-0547">Nucleotide-binding</keyword>
<evidence type="ECO:0000256" key="4">
    <source>
        <dbReference type="ARBA" id="ARBA00022801"/>
    </source>
</evidence>
<comment type="catalytic activity">
    <reaction evidence="14">
        <text>ATP + H2O = ADP + phosphate + H(+)</text>
        <dbReference type="Rhea" id="RHEA:13065"/>
        <dbReference type="ChEBI" id="CHEBI:15377"/>
        <dbReference type="ChEBI" id="CHEBI:15378"/>
        <dbReference type="ChEBI" id="CHEBI:30616"/>
        <dbReference type="ChEBI" id="CHEBI:43474"/>
        <dbReference type="ChEBI" id="CHEBI:456216"/>
        <dbReference type="EC" id="5.6.2.4"/>
    </reaction>
</comment>
<dbReference type="InterPro" id="IPR014016">
    <property type="entry name" value="UvrD-like_ATP-bd"/>
</dbReference>
<evidence type="ECO:0000256" key="14">
    <source>
        <dbReference type="ARBA" id="ARBA00048988"/>
    </source>
</evidence>
<dbReference type="GO" id="GO:0005829">
    <property type="term" value="C:cytosol"/>
    <property type="evidence" value="ECO:0007669"/>
    <property type="project" value="TreeGrafter"/>
</dbReference>
<accession>A0A4Y6V8H6</accession>
<evidence type="ECO:0000256" key="3">
    <source>
        <dbReference type="ARBA" id="ARBA00022763"/>
    </source>
</evidence>
<evidence type="ECO:0000259" key="16">
    <source>
        <dbReference type="PROSITE" id="PS51198"/>
    </source>
</evidence>
<evidence type="ECO:0000256" key="1">
    <source>
        <dbReference type="ARBA" id="ARBA00022722"/>
    </source>
</evidence>
<dbReference type="InterPro" id="IPR014151">
    <property type="entry name" value="DNA_helicase_AddA"/>
</dbReference>
<dbReference type="GO" id="GO:0003677">
    <property type="term" value="F:DNA binding"/>
    <property type="evidence" value="ECO:0007669"/>
    <property type="project" value="UniProtKB-KW"/>
</dbReference>
<keyword evidence="6" id="KW-0269">Exonuclease</keyword>
<keyword evidence="5 15" id="KW-0347">Helicase</keyword>
<dbReference type="GO" id="GO:0033202">
    <property type="term" value="C:DNA helicase complex"/>
    <property type="evidence" value="ECO:0007669"/>
    <property type="project" value="TreeGrafter"/>
</dbReference>
<dbReference type="InterPro" id="IPR038726">
    <property type="entry name" value="PDDEXK_AddAB-type"/>
</dbReference>
<evidence type="ECO:0000256" key="6">
    <source>
        <dbReference type="ARBA" id="ARBA00022839"/>
    </source>
</evidence>
<dbReference type="InterPro" id="IPR027417">
    <property type="entry name" value="P-loop_NTPase"/>
</dbReference>
<evidence type="ECO:0000256" key="5">
    <source>
        <dbReference type="ARBA" id="ARBA00022806"/>
    </source>
</evidence>
<evidence type="ECO:0000256" key="8">
    <source>
        <dbReference type="ARBA" id="ARBA00023125"/>
    </source>
</evidence>
<dbReference type="SUPFAM" id="SSF52980">
    <property type="entry name" value="Restriction endonuclease-like"/>
    <property type="match status" value="1"/>
</dbReference>
<dbReference type="PANTHER" id="PTHR11070">
    <property type="entry name" value="UVRD / RECB / PCRA DNA HELICASE FAMILY MEMBER"/>
    <property type="match status" value="1"/>
</dbReference>
<evidence type="ECO:0000256" key="12">
    <source>
        <dbReference type="ARBA" id="ARBA00034808"/>
    </source>
</evidence>
<dbReference type="InterPro" id="IPR014017">
    <property type="entry name" value="DNA_helicase_UvrD-like_C"/>
</dbReference>
<dbReference type="OrthoDB" id="9810135at2"/>
<dbReference type="Gene3D" id="3.90.320.10">
    <property type="match status" value="1"/>
</dbReference>
<evidence type="ECO:0000256" key="10">
    <source>
        <dbReference type="ARBA" id="ARBA00023235"/>
    </source>
</evidence>
<gene>
    <name evidence="18" type="primary">addA</name>
    <name evidence="18" type="ORF">D5366_08105</name>
</gene>
<organism evidence="18 19">
    <name type="scientific">Neokomagataea tanensis</name>
    <dbReference type="NCBI Taxonomy" id="661191"/>
    <lineage>
        <taxon>Bacteria</taxon>
        <taxon>Pseudomonadati</taxon>
        <taxon>Pseudomonadota</taxon>
        <taxon>Alphaproteobacteria</taxon>
        <taxon>Acetobacterales</taxon>
        <taxon>Acetobacteraceae</taxon>
        <taxon>Neokomagataea</taxon>
    </lineage>
</organism>
<dbReference type="PROSITE" id="PS51198">
    <property type="entry name" value="UVRD_HELICASE_ATP_BIND"/>
    <property type="match status" value="1"/>
</dbReference>
<dbReference type="RefSeq" id="WP_141493031.1">
    <property type="nucleotide sequence ID" value="NZ_CP032485.1"/>
</dbReference>
<dbReference type="GO" id="GO:0005524">
    <property type="term" value="F:ATP binding"/>
    <property type="evidence" value="ECO:0007669"/>
    <property type="project" value="UniProtKB-UniRule"/>
</dbReference>
<evidence type="ECO:0000259" key="17">
    <source>
        <dbReference type="PROSITE" id="PS51217"/>
    </source>
</evidence>
<evidence type="ECO:0000256" key="7">
    <source>
        <dbReference type="ARBA" id="ARBA00022840"/>
    </source>
</evidence>
<dbReference type="GO" id="GO:0000725">
    <property type="term" value="P:recombinational repair"/>
    <property type="evidence" value="ECO:0007669"/>
    <property type="project" value="TreeGrafter"/>
</dbReference>
<dbReference type="Pfam" id="PF12705">
    <property type="entry name" value="PDDEXK_1"/>
    <property type="match status" value="1"/>
</dbReference>
<evidence type="ECO:0000256" key="2">
    <source>
        <dbReference type="ARBA" id="ARBA00022741"/>
    </source>
</evidence>
<dbReference type="InterPro" id="IPR000212">
    <property type="entry name" value="DNA_helicase_UvrD/REP"/>
</dbReference>
<evidence type="ECO:0000256" key="11">
    <source>
        <dbReference type="ARBA" id="ARBA00034617"/>
    </source>
</evidence>
<dbReference type="NCBIfam" id="TIGR02784">
    <property type="entry name" value="addA_alphas"/>
    <property type="match status" value="1"/>
</dbReference>
<keyword evidence="1" id="KW-0540">Nuclease</keyword>
<dbReference type="Gene3D" id="3.40.50.300">
    <property type="entry name" value="P-loop containing nucleotide triphosphate hydrolases"/>
    <property type="match status" value="3"/>
</dbReference>